<evidence type="ECO:0000256" key="1">
    <source>
        <dbReference type="SAM" id="Phobius"/>
    </source>
</evidence>
<dbReference type="InterPro" id="IPR040836">
    <property type="entry name" value="SAVED"/>
</dbReference>
<dbReference type="Proteomes" id="UP000256269">
    <property type="component" value="Unassembled WGS sequence"/>
</dbReference>
<dbReference type="EMBL" id="QUNO01000006">
    <property type="protein sequence ID" value="REH47358.1"/>
    <property type="molecule type" value="Genomic_DNA"/>
</dbReference>
<reference evidence="3 4" key="1">
    <citation type="submission" date="2018-08" db="EMBL/GenBank/DDBJ databases">
        <title>Genomic Encyclopedia of Archaeal and Bacterial Type Strains, Phase II (KMG-II): from individual species to whole genera.</title>
        <authorList>
            <person name="Goeker M."/>
        </authorList>
    </citation>
    <scope>NUCLEOTIDE SEQUENCE [LARGE SCALE GENOMIC DNA]</scope>
    <source>
        <strain evidence="3 4">DSM 45791</strain>
    </source>
</reference>
<evidence type="ECO:0000259" key="2">
    <source>
        <dbReference type="Pfam" id="PF18145"/>
    </source>
</evidence>
<sequence>MTTRQNHPRRSRLGSWLKRPSHTRVTAANVAVVVAAAGLTSTAGLVVGDLLPKPAPTDVIVASRVIAVVIMFVILVSVLTLRGRMHRVTGTLFYLNVLDEDWEDRRQEAARTAAAQHQAFRSVSRWVDLHHRTSPEGVIEVADIAREVGVTIEDLINLDTPQTGYTVAPNMPWPLALAVGTHLPAPPGLRVAQFYDDEPVDSFPLAAPRQQLTRHDHRTIGSGGRIGVWLAFTAAAEKFTIEQFSAFGAGDVHVISAEQGPPTAQRPARRLTAAELASLPAELAEYLVTFRTEADRQQRELVVVAMIPSSVALAVGWRLARHRCRFFSGTHLMHYDQKRGLLPMRARESQPGHPPAPVAYA</sequence>
<organism evidence="3 4">
    <name type="scientific">Kutzneria buriramensis</name>
    <dbReference type="NCBI Taxonomy" id="1045776"/>
    <lineage>
        <taxon>Bacteria</taxon>
        <taxon>Bacillati</taxon>
        <taxon>Actinomycetota</taxon>
        <taxon>Actinomycetes</taxon>
        <taxon>Pseudonocardiales</taxon>
        <taxon>Pseudonocardiaceae</taxon>
        <taxon>Kutzneria</taxon>
    </lineage>
</organism>
<protein>
    <recommendedName>
        <fullName evidence="2">SMODS-associated and fused to various effectors domain-containing protein</fullName>
    </recommendedName>
</protein>
<dbReference type="AlphaFoldDB" id="A0A3E0HLS6"/>
<keyword evidence="1" id="KW-0812">Transmembrane</keyword>
<name>A0A3E0HLS6_9PSEU</name>
<gene>
    <name evidence="3" type="ORF">BCF44_106523</name>
</gene>
<keyword evidence="1" id="KW-0472">Membrane</keyword>
<feature type="domain" description="SMODS-associated and fused to various effectors" evidence="2">
    <location>
        <begin position="166"/>
        <end position="320"/>
    </location>
</feature>
<accession>A0A3E0HLS6</accession>
<keyword evidence="1" id="KW-1133">Transmembrane helix</keyword>
<dbReference type="Pfam" id="PF18145">
    <property type="entry name" value="SAVED"/>
    <property type="match status" value="1"/>
</dbReference>
<feature type="transmembrane region" description="Helical" evidence="1">
    <location>
        <begin position="27"/>
        <end position="47"/>
    </location>
</feature>
<evidence type="ECO:0000313" key="4">
    <source>
        <dbReference type="Proteomes" id="UP000256269"/>
    </source>
</evidence>
<keyword evidence="4" id="KW-1185">Reference proteome</keyword>
<comment type="caution">
    <text evidence="3">The sequence shown here is derived from an EMBL/GenBank/DDBJ whole genome shotgun (WGS) entry which is preliminary data.</text>
</comment>
<feature type="transmembrane region" description="Helical" evidence="1">
    <location>
        <begin position="59"/>
        <end position="81"/>
    </location>
</feature>
<evidence type="ECO:0000313" key="3">
    <source>
        <dbReference type="EMBL" id="REH47358.1"/>
    </source>
</evidence>
<feature type="transmembrane region" description="Helical" evidence="1">
    <location>
        <begin position="301"/>
        <end position="320"/>
    </location>
</feature>
<proteinExistence type="predicted"/>